<comment type="caution">
    <text evidence="2">The sequence shown here is derived from an EMBL/GenBank/DDBJ whole genome shotgun (WGS) entry which is preliminary data.</text>
</comment>
<sequence>MKCIGLFSGGLDSLIAIKLIESFGIEVIPLSFKSYFFSEKKILKIGEKNNIKPIVVDISDEHLKIVKNPVYGYGRFLNPCIDCHALMIKTAYNLMKEYDASFIITGEVLNERPFSQTREGLAKVDKLTGLGDITLRPLSAKLLNETKIEREGWVKREELLGIEGRSRKKQFELIKKFNIKDFEQPAGGCILTNEEFCKRLKPFIMEIKGEDIDIFSIGRHFIFGNSHIIIGRNEKENNILELKGFISFFLDGKTGPTGVFRILEKEEHREFAAELILRYSKEKKGIVIFSDGIKIEATVKDLDFYEKYLIK</sequence>
<proteinExistence type="predicted"/>
<feature type="domain" description="NFACT protein RNA binding" evidence="1">
    <location>
        <begin position="218"/>
        <end position="284"/>
    </location>
</feature>
<evidence type="ECO:0000259" key="1">
    <source>
        <dbReference type="Pfam" id="PF18297"/>
    </source>
</evidence>
<dbReference type="InterPro" id="IPR014729">
    <property type="entry name" value="Rossmann-like_a/b/a_fold"/>
</dbReference>
<organism evidence="2">
    <name type="scientific">candidate division WOR-3 bacterium</name>
    <dbReference type="NCBI Taxonomy" id="2052148"/>
    <lineage>
        <taxon>Bacteria</taxon>
        <taxon>Bacteria division WOR-3</taxon>
    </lineage>
</organism>
<dbReference type="PANTHER" id="PTHR11933">
    <property type="entry name" value="TRNA 5-METHYLAMINOMETHYL-2-THIOURIDYLATE -METHYLTRANSFERASE"/>
    <property type="match status" value="1"/>
</dbReference>
<reference evidence="2" key="1">
    <citation type="journal article" date="2020" name="mSystems">
        <title>Genome- and Community-Level Interaction Insights into Carbon Utilization and Element Cycling Functions of Hydrothermarchaeota in Hydrothermal Sediment.</title>
        <authorList>
            <person name="Zhou Z."/>
            <person name="Liu Y."/>
            <person name="Xu W."/>
            <person name="Pan J."/>
            <person name="Luo Z.H."/>
            <person name="Li M."/>
        </authorList>
    </citation>
    <scope>NUCLEOTIDE SEQUENCE [LARGE SCALE GENOMIC DNA]</scope>
    <source>
        <strain evidence="2">SpSt-780</strain>
    </source>
</reference>
<evidence type="ECO:0000313" key="2">
    <source>
        <dbReference type="EMBL" id="HGW92134.1"/>
    </source>
</evidence>
<dbReference type="Pfam" id="PF18297">
    <property type="entry name" value="NFACT-R_2"/>
    <property type="match status" value="1"/>
</dbReference>
<dbReference type="AlphaFoldDB" id="A0A7C4UD25"/>
<dbReference type="EMBL" id="DTHG01000080">
    <property type="protein sequence ID" value="HGW92134.1"/>
    <property type="molecule type" value="Genomic_DNA"/>
</dbReference>
<name>A0A7C4UD25_UNCW3</name>
<dbReference type="PANTHER" id="PTHR11933:SF6">
    <property type="entry name" value="THIL AANH DOMAIN-CONTAINING PROTEIN"/>
    <property type="match status" value="1"/>
</dbReference>
<gene>
    <name evidence="2" type="ORF">ENV67_06315</name>
</gene>
<dbReference type="Gene3D" id="3.40.50.620">
    <property type="entry name" value="HUPs"/>
    <property type="match status" value="1"/>
</dbReference>
<dbReference type="InterPro" id="IPR059101">
    <property type="entry name" value="NFACT-R_2"/>
</dbReference>
<accession>A0A7C4UD25</accession>
<dbReference type="SUPFAM" id="SSF52402">
    <property type="entry name" value="Adenine nucleotide alpha hydrolases-like"/>
    <property type="match status" value="1"/>
</dbReference>
<protein>
    <recommendedName>
        <fullName evidence="1">NFACT protein RNA binding domain-containing protein</fullName>
    </recommendedName>
</protein>